<organism evidence="1 2">
    <name type="scientific">Microcystis aeruginosa NIES-2520</name>
    <dbReference type="NCBI Taxonomy" id="2303982"/>
    <lineage>
        <taxon>Bacteria</taxon>
        <taxon>Bacillati</taxon>
        <taxon>Cyanobacteriota</taxon>
        <taxon>Cyanophyceae</taxon>
        <taxon>Oscillatoriophycideae</taxon>
        <taxon>Chroococcales</taxon>
        <taxon>Microcystaceae</taxon>
        <taxon>Microcystis</taxon>
    </lineage>
</organism>
<dbReference type="Proteomes" id="UP000324917">
    <property type="component" value="Unassembled WGS sequence"/>
</dbReference>
<proteinExistence type="predicted"/>
<accession>A0A5A5RX73</accession>
<comment type="caution">
    <text evidence="1">The sequence shown here is derived from an EMBL/GenBank/DDBJ whole genome shotgun (WGS) entry which is preliminary data.</text>
</comment>
<dbReference type="AlphaFoldDB" id="A0A5A5RX73"/>
<name>A0A5A5RX73_MICAE</name>
<protein>
    <submittedName>
        <fullName evidence="1">Uncharacterized protein</fullName>
    </submittedName>
</protein>
<reference evidence="1 2" key="1">
    <citation type="submission" date="2018-09" db="EMBL/GenBank/DDBJ databases">
        <title>Evolutionary history of phycoerythrin pigmentation in the water bloom-forming cyanobacterium Microcystis aeruginosa.</title>
        <authorList>
            <person name="Tanabe Y."/>
            <person name="Tanabe Y."/>
            <person name="Yamaguchi H."/>
        </authorList>
    </citation>
    <scope>NUCLEOTIDE SEQUENCE [LARGE SCALE GENOMIC DNA]</scope>
    <source>
        <strain evidence="1 2">NIES-2520</strain>
    </source>
</reference>
<sequence>MDFVPQLPQDSDKLKQTLAKAHRNCQEMELVGLQLEEAISHLEAENRQRRRPQL</sequence>
<dbReference type="EMBL" id="BHVP01000167">
    <property type="protein sequence ID" value="GCA77687.1"/>
    <property type="molecule type" value="Genomic_DNA"/>
</dbReference>
<evidence type="ECO:0000313" key="1">
    <source>
        <dbReference type="EMBL" id="GCA77687.1"/>
    </source>
</evidence>
<evidence type="ECO:0000313" key="2">
    <source>
        <dbReference type="Proteomes" id="UP000324917"/>
    </source>
</evidence>
<gene>
    <name evidence="1" type="ORF">MiTe_04543</name>
</gene>
<dbReference type="RefSeq" id="WP_172970573.1">
    <property type="nucleotide sequence ID" value="NZ_BHVP01000167.1"/>
</dbReference>